<dbReference type="EMBL" id="JADBEM010000001">
    <property type="protein sequence ID" value="MBE1607826.1"/>
    <property type="molecule type" value="Genomic_DNA"/>
</dbReference>
<dbReference type="AlphaFoldDB" id="A0A927MWN5"/>
<keyword evidence="2" id="KW-0813">Transport</keyword>
<accession>A0A927MWN5</accession>
<dbReference type="Pfam" id="PF01547">
    <property type="entry name" value="SBP_bac_1"/>
    <property type="match status" value="1"/>
</dbReference>
<organism evidence="2 3">
    <name type="scientific">Actinopolymorpha pittospori</name>
    <dbReference type="NCBI Taxonomy" id="648752"/>
    <lineage>
        <taxon>Bacteria</taxon>
        <taxon>Bacillati</taxon>
        <taxon>Actinomycetota</taxon>
        <taxon>Actinomycetes</taxon>
        <taxon>Propionibacteriales</taxon>
        <taxon>Actinopolymorphaceae</taxon>
        <taxon>Actinopolymorpha</taxon>
    </lineage>
</organism>
<proteinExistence type="predicted"/>
<feature type="chain" id="PRO_5036712993" evidence="1">
    <location>
        <begin position="32"/>
        <end position="441"/>
    </location>
</feature>
<protein>
    <submittedName>
        <fullName evidence="2">Multiple sugar transport system substrate-binding protein</fullName>
    </submittedName>
</protein>
<gene>
    <name evidence="2" type="ORF">HEB94_004674</name>
</gene>
<dbReference type="PANTHER" id="PTHR43649:SF14">
    <property type="entry name" value="BLR3389 PROTEIN"/>
    <property type="match status" value="1"/>
</dbReference>
<dbReference type="CDD" id="cd13585">
    <property type="entry name" value="PBP2_TMBP_like"/>
    <property type="match status" value="1"/>
</dbReference>
<evidence type="ECO:0000313" key="3">
    <source>
        <dbReference type="Proteomes" id="UP000638648"/>
    </source>
</evidence>
<dbReference type="PROSITE" id="PS51257">
    <property type="entry name" value="PROKAR_LIPOPROTEIN"/>
    <property type="match status" value="1"/>
</dbReference>
<comment type="caution">
    <text evidence="2">The sequence shown here is derived from an EMBL/GenBank/DDBJ whole genome shotgun (WGS) entry which is preliminary data.</text>
</comment>
<keyword evidence="3" id="KW-1185">Reference proteome</keyword>
<sequence length="441" mass="47099">MSARMLEQARRRVTRIGAAVLVGAVAAAALAACSTDGNTDSNTTSASATTLDYWGWVPGMEDLVATWNKQNPDVKVRFHRMTGDDGQKVEAAVDAGSGPDIVQLSSDVLTDYVINGRVQDLTEFVSGDKDNYTASSWKAVTVGGKVYGLPQGVGPAAMMYRTDIFEKYDIAVPKTWNEYLAAARALHKAAPNVKIANLSPTEAAQWQIEVHQAGASLYGTKGDSWTVAVNGKESKAVANRWQTLLDEDLISTKPMWTPEYWADVNSGKVATITEAAWFPTLLAENASATKGKWKVAPMPSADGKPAAGDTGGSIVVVLKDAKDPKTAARFISWLNGSDETQAPLIKDGGLFPSTNNGLASDTLYSVQPFFQNQVINKVFAEGVKNEPDTWAPGPNFSTALQAVADEFSKVVAGKQTYSQALDKAQQVTVADLESRGLSVAK</sequence>
<keyword evidence="2" id="KW-0762">Sugar transport</keyword>
<dbReference type="Gene3D" id="3.40.190.10">
    <property type="entry name" value="Periplasmic binding protein-like II"/>
    <property type="match status" value="1"/>
</dbReference>
<evidence type="ECO:0000313" key="2">
    <source>
        <dbReference type="EMBL" id="MBE1607826.1"/>
    </source>
</evidence>
<dbReference type="Proteomes" id="UP000638648">
    <property type="component" value="Unassembled WGS sequence"/>
</dbReference>
<dbReference type="InterPro" id="IPR006059">
    <property type="entry name" value="SBP"/>
</dbReference>
<dbReference type="InterPro" id="IPR050490">
    <property type="entry name" value="Bact_solute-bd_prot1"/>
</dbReference>
<dbReference type="RefSeq" id="WP_192751709.1">
    <property type="nucleotide sequence ID" value="NZ_BAABJL010000040.1"/>
</dbReference>
<feature type="signal peptide" evidence="1">
    <location>
        <begin position="1"/>
        <end position="31"/>
    </location>
</feature>
<dbReference type="SUPFAM" id="SSF53850">
    <property type="entry name" value="Periplasmic binding protein-like II"/>
    <property type="match status" value="1"/>
</dbReference>
<reference evidence="2" key="1">
    <citation type="submission" date="2020-10" db="EMBL/GenBank/DDBJ databases">
        <title>Sequencing the genomes of 1000 actinobacteria strains.</title>
        <authorList>
            <person name="Klenk H.-P."/>
        </authorList>
    </citation>
    <scope>NUCLEOTIDE SEQUENCE</scope>
    <source>
        <strain evidence="2">DSM 45354</strain>
    </source>
</reference>
<dbReference type="PANTHER" id="PTHR43649">
    <property type="entry name" value="ARABINOSE-BINDING PROTEIN-RELATED"/>
    <property type="match status" value="1"/>
</dbReference>
<evidence type="ECO:0000256" key="1">
    <source>
        <dbReference type="SAM" id="SignalP"/>
    </source>
</evidence>
<name>A0A927MWN5_9ACTN</name>
<keyword evidence="1" id="KW-0732">Signal</keyword>